<evidence type="ECO:0000259" key="1">
    <source>
        <dbReference type="PROSITE" id="PS52002"/>
    </source>
</evidence>
<dbReference type="InterPro" id="IPR040002">
    <property type="entry name" value="Sm-like_LSM3"/>
</dbReference>
<feature type="domain" description="Sm" evidence="1">
    <location>
        <begin position="29"/>
        <end position="99"/>
    </location>
</feature>
<dbReference type="eggNOG" id="KOG3460">
    <property type="taxonomic scope" value="Eukaryota"/>
</dbReference>
<dbReference type="Pfam" id="PF01423">
    <property type="entry name" value="LSM"/>
    <property type="match status" value="1"/>
</dbReference>
<dbReference type="InterPro" id="IPR001163">
    <property type="entry name" value="Sm_dom_euk/arc"/>
</dbReference>
<gene>
    <name evidence="2" type="ORF">EDI_112580</name>
</gene>
<dbReference type="VEuPathDB" id="AmoebaDB:EDI_112580"/>
<dbReference type="SMART" id="SM00651">
    <property type="entry name" value="Sm"/>
    <property type="match status" value="1"/>
</dbReference>
<dbReference type="GeneID" id="5878654"/>
<dbReference type="Gene3D" id="2.30.30.100">
    <property type="match status" value="1"/>
</dbReference>
<name>B0E5U5_ENTDS</name>
<accession>B0E5U5</accession>
<dbReference type="OrthoDB" id="29543at2759"/>
<dbReference type="RefSeq" id="XP_001733767.1">
    <property type="nucleotide sequence ID" value="XM_001733715.1"/>
</dbReference>
<proteinExistence type="predicted"/>
<keyword evidence="3" id="KW-1185">Reference proteome</keyword>
<protein>
    <submittedName>
        <fullName evidence="2">Snrnp sm protein, putative</fullName>
    </submittedName>
</protein>
<organism evidence="3">
    <name type="scientific">Entamoeba dispar (strain ATCC PRA-260 / SAW760)</name>
    <dbReference type="NCBI Taxonomy" id="370354"/>
    <lineage>
        <taxon>Eukaryota</taxon>
        <taxon>Amoebozoa</taxon>
        <taxon>Evosea</taxon>
        <taxon>Archamoebae</taxon>
        <taxon>Mastigamoebida</taxon>
        <taxon>Entamoebidae</taxon>
        <taxon>Entamoeba</taxon>
    </lineage>
</organism>
<dbReference type="SUPFAM" id="SSF50182">
    <property type="entry name" value="Sm-like ribonucleoproteins"/>
    <property type="match status" value="1"/>
</dbReference>
<dbReference type="KEGG" id="edi:EDI_112580"/>
<dbReference type="AlphaFoldDB" id="B0E5U5"/>
<dbReference type="EMBL" id="DS547839">
    <property type="protein sequence ID" value="EDR30063.1"/>
    <property type="molecule type" value="Genomic_DNA"/>
</dbReference>
<dbReference type="GO" id="GO:0003723">
    <property type="term" value="F:RNA binding"/>
    <property type="evidence" value="ECO:0007669"/>
    <property type="project" value="InterPro"/>
</dbReference>
<reference evidence="3" key="1">
    <citation type="submission" date="2007-12" db="EMBL/GenBank/DDBJ databases">
        <title>Annotation of Entamoeba dispar SAW760.</title>
        <authorList>
            <person name="Lorenzi H."/>
            <person name="Inman J."/>
            <person name="Schobel S."/>
            <person name="Amedeo P."/>
            <person name="Caler E."/>
        </authorList>
    </citation>
    <scope>NUCLEOTIDE SEQUENCE [LARGE SCALE GENOMIC DNA]</scope>
    <source>
        <strain evidence="3">ATCC PRA-260 / SAW760</strain>
    </source>
</reference>
<sequence>MNLSYRNVSRIKKQNIKLNISMQKTQIEEPIDLIKLSLDDNIFIKLRGGRKLKGKLRAFDQHLNIILTDVNETYQEKTRTFPVLYVRGDLVVLISPQKE</sequence>
<dbReference type="InterPro" id="IPR047575">
    <property type="entry name" value="Sm"/>
</dbReference>
<dbReference type="OMA" id="FDSHCNI"/>
<evidence type="ECO:0000313" key="3">
    <source>
        <dbReference type="Proteomes" id="UP000008076"/>
    </source>
</evidence>
<dbReference type="InterPro" id="IPR010920">
    <property type="entry name" value="LSM_dom_sf"/>
</dbReference>
<dbReference type="PANTHER" id="PTHR13110">
    <property type="entry name" value="U6 SNRNA-ASSOCIATED SM-LIKE PROTEIN LSM3"/>
    <property type="match status" value="1"/>
</dbReference>
<evidence type="ECO:0000313" key="2">
    <source>
        <dbReference type="EMBL" id="EDR30063.1"/>
    </source>
</evidence>
<dbReference type="Proteomes" id="UP000008076">
    <property type="component" value="Unassembled WGS sequence"/>
</dbReference>
<dbReference type="PROSITE" id="PS52002">
    <property type="entry name" value="SM"/>
    <property type="match status" value="1"/>
</dbReference>